<keyword evidence="3" id="KW-1185">Reference proteome</keyword>
<accession>A0A9P4YTF2</accession>
<proteinExistence type="predicted"/>
<dbReference type="GO" id="GO:0005634">
    <property type="term" value="C:nucleus"/>
    <property type="evidence" value="ECO:0007669"/>
    <property type="project" value="TreeGrafter"/>
</dbReference>
<evidence type="ECO:0000313" key="3">
    <source>
        <dbReference type="Proteomes" id="UP000749293"/>
    </source>
</evidence>
<comment type="caution">
    <text evidence="2">The sequence shown here is derived from an EMBL/GenBank/DDBJ whole genome shotgun (WGS) entry which is preliminary data.</text>
</comment>
<reference evidence="2" key="1">
    <citation type="submission" date="2020-03" db="EMBL/GenBank/DDBJ databases">
        <title>Site-based positive gene gene selection in Geosmithia morbida across the United States reveals a broad range of putative effectors and factors for local host and environmental adapation.</title>
        <authorList>
            <person name="Onufrak A."/>
            <person name="Murdoch R.W."/>
            <person name="Gazis R."/>
            <person name="Huff M."/>
            <person name="Staton M."/>
            <person name="Klingeman W."/>
            <person name="Hadziabdic D."/>
        </authorList>
    </citation>
    <scope>NUCLEOTIDE SEQUENCE</scope>
    <source>
        <strain evidence="2">1262</strain>
    </source>
</reference>
<dbReference type="Pfam" id="PF13324">
    <property type="entry name" value="GCIP_N"/>
    <property type="match status" value="1"/>
</dbReference>
<sequence length="379" mass="41436">MGPGSDASGLRSLDSLIESSVSLLQQLQVALAEIHSNPNTPIPDAGEDKNSSVDAIALARDAASLVRAHSTKLSLLMINEPFSSKAIISVLRDLASGPIPGLASSLQQCKPEYYTAVFRKELAWRCRSVLLELAQLLQKIPTNGQALSGHREGFGPDGKGTIALTGVTWATCDDVVKLCNMGVGGFFAQKVQEWRDVLRDTMEELKEWGDEEAEADDDDDVDSLADKLEESHISSTQDMLDDLMNSTSAIPKSDPESIRPRLETTLKRLRLVTLLYQAIIKRRIKKVPSLPVAKDASGPAASIANRLDDVARVLKTIPDRFGDLACAFYELESEEIDSLMEQCSLDAFAAGEILNESWGGGRDEFSEWVEKFQEQVKAE</sequence>
<dbReference type="Gene3D" id="1.20.1410.10">
    <property type="entry name" value="I/LWEQ domain"/>
    <property type="match status" value="1"/>
</dbReference>
<feature type="domain" description="Cyclin-D1-binding protein 1-like N-terminal" evidence="1">
    <location>
        <begin position="61"/>
        <end position="210"/>
    </location>
</feature>
<dbReference type="InterPro" id="IPR049317">
    <property type="entry name" value="GCIP-like_N"/>
</dbReference>
<dbReference type="PANTHER" id="PTHR15492">
    <property type="entry name" value="CYCLIN D1-BINDING PROTEIN 1"/>
    <property type="match status" value="1"/>
</dbReference>
<protein>
    <recommendedName>
        <fullName evidence="1">Cyclin-D1-binding protein 1-like N-terminal domain-containing protein</fullName>
    </recommendedName>
</protein>
<name>A0A9P4YTF2_9HYPO</name>
<gene>
    <name evidence="2" type="ORF">GMORB2_7810</name>
</gene>
<dbReference type="GeneID" id="55974033"/>
<organism evidence="2 3">
    <name type="scientific">Geosmithia morbida</name>
    <dbReference type="NCBI Taxonomy" id="1094350"/>
    <lineage>
        <taxon>Eukaryota</taxon>
        <taxon>Fungi</taxon>
        <taxon>Dikarya</taxon>
        <taxon>Ascomycota</taxon>
        <taxon>Pezizomycotina</taxon>
        <taxon>Sordariomycetes</taxon>
        <taxon>Hypocreomycetidae</taxon>
        <taxon>Hypocreales</taxon>
        <taxon>Bionectriaceae</taxon>
        <taxon>Geosmithia</taxon>
    </lineage>
</organism>
<evidence type="ECO:0000313" key="2">
    <source>
        <dbReference type="EMBL" id="KAF4122217.1"/>
    </source>
</evidence>
<dbReference type="OrthoDB" id="4088536at2759"/>
<dbReference type="Proteomes" id="UP000749293">
    <property type="component" value="Unassembled WGS sequence"/>
</dbReference>
<dbReference type="InterPro" id="IPR026907">
    <property type="entry name" value="GCIP-like"/>
</dbReference>
<dbReference type="PANTHER" id="PTHR15492:SF1">
    <property type="entry name" value="CYCLIN-D1-BINDING PROTEIN 1"/>
    <property type="match status" value="1"/>
</dbReference>
<dbReference type="RefSeq" id="XP_035320869.1">
    <property type="nucleotide sequence ID" value="XM_035469775.1"/>
</dbReference>
<evidence type="ECO:0000259" key="1">
    <source>
        <dbReference type="Pfam" id="PF13324"/>
    </source>
</evidence>
<dbReference type="EMBL" id="JAANYQ010000010">
    <property type="protein sequence ID" value="KAF4122217.1"/>
    <property type="molecule type" value="Genomic_DNA"/>
</dbReference>
<dbReference type="AlphaFoldDB" id="A0A9P4YTF2"/>